<dbReference type="Proteomes" id="UP000828390">
    <property type="component" value="Unassembled WGS sequence"/>
</dbReference>
<keyword evidence="3" id="KW-1185">Reference proteome</keyword>
<organism evidence="2 3">
    <name type="scientific">Dreissena polymorpha</name>
    <name type="common">Zebra mussel</name>
    <name type="synonym">Mytilus polymorpha</name>
    <dbReference type="NCBI Taxonomy" id="45954"/>
    <lineage>
        <taxon>Eukaryota</taxon>
        <taxon>Metazoa</taxon>
        <taxon>Spiralia</taxon>
        <taxon>Lophotrochozoa</taxon>
        <taxon>Mollusca</taxon>
        <taxon>Bivalvia</taxon>
        <taxon>Autobranchia</taxon>
        <taxon>Heteroconchia</taxon>
        <taxon>Euheterodonta</taxon>
        <taxon>Imparidentia</taxon>
        <taxon>Neoheterodontei</taxon>
        <taxon>Myida</taxon>
        <taxon>Dreissenoidea</taxon>
        <taxon>Dreissenidae</taxon>
        <taxon>Dreissena</taxon>
    </lineage>
</organism>
<proteinExistence type="predicted"/>
<protein>
    <submittedName>
        <fullName evidence="2">Uncharacterized protein</fullName>
    </submittedName>
</protein>
<sequence>MINASSAAPATLPQNGVLTEAGGGSGGGNGAAGGQGSFQFIVGPPPDYGSLYEPNEYGGNGGSGGGSTSDQRCTFTPKQLGGKGGRIMLSLQFLKYRISIYFT</sequence>
<feature type="compositionally biased region" description="Gly residues" evidence="1">
    <location>
        <begin position="21"/>
        <end position="36"/>
    </location>
</feature>
<gene>
    <name evidence="2" type="ORF">DPMN_117931</name>
</gene>
<feature type="compositionally biased region" description="Polar residues" evidence="1">
    <location>
        <begin position="1"/>
        <end position="17"/>
    </location>
</feature>
<evidence type="ECO:0000256" key="1">
    <source>
        <dbReference type="SAM" id="MobiDB-lite"/>
    </source>
</evidence>
<comment type="caution">
    <text evidence="2">The sequence shown here is derived from an EMBL/GenBank/DDBJ whole genome shotgun (WGS) entry which is preliminary data.</text>
</comment>
<reference evidence="2" key="1">
    <citation type="journal article" date="2019" name="bioRxiv">
        <title>The Genome of the Zebra Mussel, Dreissena polymorpha: A Resource for Invasive Species Research.</title>
        <authorList>
            <person name="McCartney M.A."/>
            <person name="Auch B."/>
            <person name="Kono T."/>
            <person name="Mallez S."/>
            <person name="Zhang Y."/>
            <person name="Obille A."/>
            <person name="Becker A."/>
            <person name="Abrahante J.E."/>
            <person name="Garbe J."/>
            <person name="Badalamenti J.P."/>
            <person name="Herman A."/>
            <person name="Mangelson H."/>
            <person name="Liachko I."/>
            <person name="Sullivan S."/>
            <person name="Sone E.D."/>
            <person name="Koren S."/>
            <person name="Silverstein K.A.T."/>
            <person name="Beckman K.B."/>
            <person name="Gohl D.M."/>
        </authorList>
    </citation>
    <scope>NUCLEOTIDE SEQUENCE</scope>
    <source>
        <strain evidence="2">Duluth1</strain>
        <tissue evidence="2">Whole animal</tissue>
    </source>
</reference>
<evidence type="ECO:0000313" key="2">
    <source>
        <dbReference type="EMBL" id="KAH3816415.1"/>
    </source>
</evidence>
<feature type="compositionally biased region" description="Gly residues" evidence="1">
    <location>
        <begin position="58"/>
        <end position="67"/>
    </location>
</feature>
<dbReference type="EMBL" id="JAIWYP010000005">
    <property type="protein sequence ID" value="KAH3816415.1"/>
    <property type="molecule type" value="Genomic_DNA"/>
</dbReference>
<name>A0A9D4GFY6_DREPO</name>
<evidence type="ECO:0000313" key="3">
    <source>
        <dbReference type="Proteomes" id="UP000828390"/>
    </source>
</evidence>
<reference evidence="2" key="2">
    <citation type="submission" date="2020-11" db="EMBL/GenBank/DDBJ databases">
        <authorList>
            <person name="McCartney M.A."/>
            <person name="Auch B."/>
            <person name="Kono T."/>
            <person name="Mallez S."/>
            <person name="Becker A."/>
            <person name="Gohl D.M."/>
            <person name="Silverstein K.A.T."/>
            <person name="Koren S."/>
            <person name="Bechman K.B."/>
            <person name="Herman A."/>
            <person name="Abrahante J.E."/>
            <person name="Garbe J."/>
        </authorList>
    </citation>
    <scope>NUCLEOTIDE SEQUENCE</scope>
    <source>
        <strain evidence="2">Duluth1</strain>
        <tissue evidence="2">Whole animal</tissue>
    </source>
</reference>
<feature type="region of interest" description="Disordered" evidence="1">
    <location>
        <begin position="1"/>
        <end position="77"/>
    </location>
</feature>
<accession>A0A9D4GFY6</accession>
<dbReference type="AlphaFoldDB" id="A0A9D4GFY6"/>